<dbReference type="EMBL" id="QICC01000004">
    <property type="protein sequence ID" value="RNM43072.1"/>
    <property type="molecule type" value="Genomic_DNA"/>
</dbReference>
<keyword evidence="1" id="KW-0813">Transport</keyword>
<dbReference type="InterPro" id="IPR017896">
    <property type="entry name" value="4Fe4S_Fe-S-bd"/>
</dbReference>
<keyword evidence="7" id="KW-0411">Iron-sulfur</keyword>
<comment type="caution">
    <text evidence="10">The sequence shown here is derived from an EMBL/GenBank/DDBJ whole genome shotgun (WGS) entry which is preliminary data.</text>
</comment>
<dbReference type="PANTHER" id="PTHR43177:SF5">
    <property type="entry name" value="ANAEROBIC DIMETHYL SULFOXIDE REDUCTASE CHAIN B-RELATED"/>
    <property type="match status" value="1"/>
</dbReference>
<reference evidence="9 11" key="1">
    <citation type="journal article" date="2018" name="Elife">
        <title>Discovery and characterization of a prevalent human gut bacterial enzyme sufficient for the inactivation of a family of plant toxins.</title>
        <authorList>
            <person name="Koppel N."/>
            <person name="Bisanz J.E."/>
            <person name="Pandelia M.E."/>
            <person name="Turnbaugh P.J."/>
            <person name="Balskus E.P."/>
        </authorList>
    </citation>
    <scope>NUCLEOTIDE SEQUENCE [LARGE SCALE GENOMIC DNA]</scope>
    <source>
        <strain evidence="9 11">DSM 16107</strain>
    </source>
</reference>
<sequence>MTEKHYGMVIDTQHCVGCQTCTVSCKISNEVPGNAHWNHLESLDGEELYRSTGTFPRTTLAFRPLLCNHCEDPACVNNCPSGAMHKDTATGIVSVSQDVCIACGYCAWVCPYGAPSMDDVDHVMSKCTFCAERVAAGAEPYCVAACPANARVFGDLNDPESAPSKLMQERHAEPYLAEAGTHPSVYYI</sequence>
<dbReference type="PROSITE" id="PS00198">
    <property type="entry name" value="4FE4S_FER_1"/>
    <property type="match status" value="1"/>
</dbReference>
<dbReference type="SUPFAM" id="SSF54862">
    <property type="entry name" value="4Fe-4S ferredoxins"/>
    <property type="match status" value="1"/>
</dbReference>
<reference evidence="12" key="2">
    <citation type="submission" date="2018-05" db="EMBL/GenBank/DDBJ databases">
        <title>Genome Sequencing of selected type strains of the family Eggerthellaceae.</title>
        <authorList>
            <person name="Danylec N."/>
            <person name="Stoll D.A."/>
            <person name="Doetsch A."/>
            <person name="Huch M."/>
        </authorList>
    </citation>
    <scope>NUCLEOTIDE SEQUENCE [LARGE SCALE GENOMIC DNA]</scope>
    <source>
        <strain evidence="12">DSM 16107</strain>
    </source>
</reference>
<feature type="domain" description="4Fe-4S ferredoxin-type" evidence="8">
    <location>
        <begin position="91"/>
        <end position="120"/>
    </location>
</feature>
<keyword evidence="6" id="KW-0408">Iron</keyword>
<feature type="domain" description="4Fe-4S ferredoxin-type" evidence="8">
    <location>
        <begin position="6"/>
        <end position="35"/>
    </location>
</feature>
<dbReference type="PROSITE" id="PS51379">
    <property type="entry name" value="4FE4S_FER_2"/>
    <property type="match status" value="3"/>
</dbReference>
<dbReference type="RefSeq" id="WP_114546017.1">
    <property type="nucleotide sequence ID" value="NZ_PPTT01000010.1"/>
</dbReference>
<name>A0A3N0J372_9ACTN</name>
<dbReference type="Pfam" id="PF13247">
    <property type="entry name" value="Fer4_11"/>
    <property type="match status" value="1"/>
</dbReference>
<proteinExistence type="predicted"/>
<evidence type="ECO:0000313" key="12">
    <source>
        <dbReference type="Proteomes" id="UP000270112"/>
    </source>
</evidence>
<dbReference type="InterPro" id="IPR017900">
    <property type="entry name" value="4Fe4S_Fe_S_CS"/>
</dbReference>
<evidence type="ECO:0000256" key="2">
    <source>
        <dbReference type="ARBA" id="ARBA00022485"/>
    </source>
</evidence>
<dbReference type="Proteomes" id="UP000270112">
    <property type="component" value="Unassembled WGS sequence"/>
</dbReference>
<keyword evidence="2" id="KW-0004">4Fe-4S</keyword>
<evidence type="ECO:0000256" key="4">
    <source>
        <dbReference type="ARBA" id="ARBA00022737"/>
    </source>
</evidence>
<dbReference type="GO" id="GO:0046872">
    <property type="term" value="F:metal ion binding"/>
    <property type="evidence" value="ECO:0007669"/>
    <property type="project" value="UniProtKB-KW"/>
</dbReference>
<keyword evidence="11" id="KW-1185">Reference proteome</keyword>
<dbReference type="OrthoDB" id="9779457at2"/>
<evidence type="ECO:0000256" key="1">
    <source>
        <dbReference type="ARBA" id="ARBA00022448"/>
    </source>
</evidence>
<dbReference type="Proteomes" id="UP000253817">
    <property type="component" value="Unassembled WGS sequence"/>
</dbReference>
<protein>
    <submittedName>
        <fullName evidence="10">4Fe-4S ferredoxin</fullName>
    </submittedName>
</protein>
<dbReference type="EMBL" id="PPTT01000010">
    <property type="protein sequence ID" value="RDB69264.1"/>
    <property type="molecule type" value="Genomic_DNA"/>
</dbReference>
<organism evidence="10 12">
    <name type="scientific">Eggerthella sinensis</name>
    <dbReference type="NCBI Taxonomy" id="242230"/>
    <lineage>
        <taxon>Bacteria</taxon>
        <taxon>Bacillati</taxon>
        <taxon>Actinomycetota</taxon>
        <taxon>Coriobacteriia</taxon>
        <taxon>Eggerthellales</taxon>
        <taxon>Eggerthellaceae</taxon>
        <taxon>Eggerthella</taxon>
    </lineage>
</organism>
<keyword evidence="3" id="KW-0479">Metal-binding</keyword>
<dbReference type="CDD" id="cd10551">
    <property type="entry name" value="PsrB"/>
    <property type="match status" value="1"/>
</dbReference>
<evidence type="ECO:0000256" key="5">
    <source>
        <dbReference type="ARBA" id="ARBA00022982"/>
    </source>
</evidence>
<evidence type="ECO:0000313" key="11">
    <source>
        <dbReference type="Proteomes" id="UP000253817"/>
    </source>
</evidence>
<dbReference type="AlphaFoldDB" id="A0A3N0J372"/>
<keyword evidence="4" id="KW-0677">Repeat</keyword>
<evidence type="ECO:0000313" key="9">
    <source>
        <dbReference type="EMBL" id="RDB69264.1"/>
    </source>
</evidence>
<dbReference type="GO" id="GO:0051539">
    <property type="term" value="F:4 iron, 4 sulfur cluster binding"/>
    <property type="evidence" value="ECO:0007669"/>
    <property type="project" value="UniProtKB-KW"/>
</dbReference>
<evidence type="ECO:0000259" key="8">
    <source>
        <dbReference type="PROSITE" id="PS51379"/>
    </source>
</evidence>
<evidence type="ECO:0000313" key="10">
    <source>
        <dbReference type="EMBL" id="RNM43072.1"/>
    </source>
</evidence>
<evidence type="ECO:0000256" key="3">
    <source>
        <dbReference type="ARBA" id="ARBA00022723"/>
    </source>
</evidence>
<gene>
    <name evidence="9" type="ORF">C1876_07075</name>
    <name evidence="10" type="ORF">DMP09_02140</name>
</gene>
<dbReference type="InterPro" id="IPR050954">
    <property type="entry name" value="ET_IronSulfur_Cluster-Binding"/>
</dbReference>
<dbReference type="PANTHER" id="PTHR43177">
    <property type="entry name" value="PROTEIN NRFC"/>
    <property type="match status" value="1"/>
</dbReference>
<keyword evidence="5" id="KW-0249">Electron transport</keyword>
<accession>A0A3N0J372</accession>
<evidence type="ECO:0000256" key="7">
    <source>
        <dbReference type="ARBA" id="ARBA00023014"/>
    </source>
</evidence>
<reference evidence="10" key="3">
    <citation type="journal article" date="2019" name="Microbiol. Resour. Announc.">
        <title>Draft Genome Sequences of Type Strains of Gordonibacter faecihominis, Paraeggerthella hongkongensis, Parvibacter caecicola,Slackia equolifaciens, Slackia faecicanis, and Slackia isoflavoniconvertens.</title>
        <authorList>
            <person name="Danylec N."/>
            <person name="Stoll D.A."/>
            <person name="Dotsch A."/>
            <person name="Huch M."/>
        </authorList>
    </citation>
    <scope>NUCLEOTIDE SEQUENCE</scope>
    <source>
        <strain evidence="10">DSM 16107</strain>
    </source>
</reference>
<feature type="domain" description="4Fe-4S ferredoxin-type" evidence="8">
    <location>
        <begin position="58"/>
        <end position="89"/>
    </location>
</feature>
<evidence type="ECO:0000256" key="6">
    <source>
        <dbReference type="ARBA" id="ARBA00023004"/>
    </source>
</evidence>
<dbReference type="Gene3D" id="3.30.70.20">
    <property type="match status" value="2"/>
</dbReference>